<feature type="domain" description="D-isomer specific 2-hydroxyacid dehydrogenase catalytic" evidence="5">
    <location>
        <begin position="23"/>
        <end position="315"/>
    </location>
</feature>
<dbReference type="SUPFAM" id="SSF52283">
    <property type="entry name" value="Formate/glycerate dehydrogenase catalytic domain-like"/>
    <property type="match status" value="1"/>
</dbReference>
<evidence type="ECO:0000256" key="1">
    <source>
        <dbReference type="ARBA" id="ARBA00005854"/>
    </source>
</evidence>
<dbReference type="InterPro" id="IPR029753">
    <property type="entry name" value="D-isomer_DH_CS"/>
</dbReference>
<feature type="domain" description="D-isomer specific 2-hydroxyacid dehydrogenase NAD-binding" evidence="6">
    <location>
        <begin position="116"/>
        <end position="289"/>
    </location>
</feature>
<comment type="similarity">
    <text evidence="1 4">Belongs to the D-isomer specific 2-hydroxyacid dehydrogenase family.</text>
</comment>
<dbReference type="AlphaFoldDB" id="A0A2W7QLA9"/>
<dbReference type="InterPro" id="IPR050857">
    <property type="entry name" value="D-2-hydroxyacid_DH"/>
</dbReference>
<accession>A0A2W7QLA9</accession>
<dbReference type="PROSITE" id="PS00670">
    <property type="entry name" value="D_2_HYDROXYACID_DH_2"/>
    <property type="match status" value="1"/>
</dbReference>
<dbReference type="PANTHER" id="PTHR42789:SF1">
    <property type="entry name" value="D-ISOMER SPECIFIC 2-HYDROXYACID DEHYDROGENASE FAMILY PROTEIN (AFU_ORTHOLOGUE AFUA_6G10090)"/>
    <property type="match status" value="1"/>
</dbReference>
<dbReference type="Proteomes" id="UP000249364">
    <property type="component" value="Unassembled WGS sequence"/>
</dbReference>
<evidence type="ECO:0000259" key="5">
    <source>
        <dbReference type="Pfam" id="PF00389"/>
    </source>
</evidence>
<keyword evidence="2 4" id="KW-0560">Oxidoreductase</keyword>
<dbReference type="STRING" id="121821.GCA_001870675_03306"/>
<name>A0A2W7QLA9_9RHOB</name>
<evidence type="ECO:0000256" key="4">
    <source>
        <dbReference type="RuleBase" id="RU003719"/>
    </source>
</evidence>
<dbReference type="Pfam" id="PF02826">
    <property type="entry name" value="2-Hacid_dh_C"/>
    <property type="match status" value="1"/>
</dbReference>
<dbReference type="GO" id="GO:0016616">
    <property type="term" value="F:oxidoreductase activity, acting on the CH-OH group of donors, NAD or NADP as acceptor"/>
    <property type="evidence" value="ECO:0007669"/>
    <property type="project" value="InterPro"/>
</dbReference>
<dbReference type="InterPro" id="IPR036291">
    <property type="entry name" value="NAD(P)-bd_dom_sf"/>
</dbReference>
<dbReference type="RefSeq" id="WP_071471073.1">
    <property type="nucleotide sequence ID" value="NZ_MEHT01000046.1"/>
</dbReference>
<comment type="caution">
    <text evidence="7">The sequence shown here is derived from an EMBL/GenBank/DDBJ whole genome shotgun (WGS) entry which is preliminary data.</text>
</comment>
<dbReference type="PANTHER" id="PTHR42789">
    <property type="entry name" value="D-ISOMER SPECIFIC 2-HYDROXYACID DEHYDROGENASE FAMILY PROTEIN (AFU_ORTHOLOGUE AFUA_6G10090)"/>
    <property type="match status" value="1"/>
</dbReference>
<keyword evidence="3" id="KW-0520">NAD</keyword>
<evidence type="ECO:0000256" key="3">
    <source>
        <dbReference type="ARBA" id="ARBA00023027"/>
    </source>
</evidence>
<dbReference type="OrthoDB" id="9793626at2"/>
<dbReference type="InterPro" id="IPR006139">
    <property type="entry name" value="D-isomer_2_OHA_DH_cat_dom"/>
</dbReference>
<dbReference type="PROSITE" id="PS00671">
    <property type="entry name" value="D_2_HYDROXYACID_DH_3"/>
    <property type="match status" value="1"/>
</dbReference>
<dbReference type="Gene3D" id="3.40.50.720">
    <property type="entry name" value="NAD(P)-binding Rossmann-like Domain"/>
    <property type="match status" value="2"/>
</dbReference>
<evidence type="ECO:0000256" key="2">
    <source>
        <dbReference type="ARBA" id="ARBA00023002"/>
    </source>
</evidence>
<gene>
    <name evidence="7" type="ORF">LY56_02342</name>
</gene>
<dbReference type="EMBL" id="QKZQ01000010">
    <property type="protein sequence ID" value="PZX42049.1"/>
    <property type="molecule type" value="Genomic_DNA"/>
</dbReference>
<evidence type="ECO:0000259" key="6">
    <source>
        <dbReference type="Pfam" id="PF02826"/>
    </source>
</evidence>
<sequence length="321" mass="34343">MSGDLQHIVILDDWDGICDTAPAVQKLRSRFKVSIYNHPLEPDALAEVIRDADVLIPFRERARIGATELAQANRLQLIAQTGGGAAHIDLAVVAALGATVTLTPGGSSPSVAELVIGMMLAHDHHIVRGDKMLRTGAWHAMLCRDSGTQRLGLLGFGPTARAVAGPAMALGMDVMAWSRSLTAADVPDGVSVAPSLEALLGQSDVLSIHLPLTDKTRGLMNAARFAQMKPGALVINTSRGAIVDTDALITALDRQHLRGACLDVFEPEPLPPEHPLRRRDDVILTPHVGWTSRDTIHRFLSTCAQNIEAFYAGDPINVLPT</sequence>
<keyword evidence="8" id="KW-1185">Reference proteome</keyword>
<dbReference type="SUPFAM" id="SSF51735">
    <property type="entry name" value="NAD(P)-binding Rossmann-fold domains"/>
    <property type="match status" value="1"/>
</dbReference>
<organism evidence="7 8">
    <name type="scientific">Roseinatronobacter thiooxidans</name>
    <dbReference type="NCBI Taxonomy" id="121821"/>
    <lineage>
        <taxon>Bacteria</taxon>
        <taxon>Pseudomonadati</taxon>
        <taxon>Pseudomonadota</taxon>
        <taxon>Alphaproteobacteria</taxon>
        <taxon>Rhodobacterales</taxon>
        <taxon>Paracoccaceae</taxon>
        <taxon>Roseinatronobacter</taxon>
    </lineage>
</organism>
<dbReference type="GO" id="GO:0051287">
    <property type="term" value="F:NAD binding"/>
    <property type="evidence" value="ECO:0007669"/>
    <property type="project" value="InterPro"/>
</dbReference>
<dbReference type="Pfam" id="PF00389">
    <property type="entry name" value="2-Hacid_dh"/>
    <property type="match status" value="1"/>
</dbReference>
<evidence type="ECO:0000313" key="8">
    <source>
        <dbReference type="Proteomes" id="UP000249364"/>
    </source>
</evidence>
<protein>
    <submittedName>
        <fullName evidence="7">Lactate dehydrogenase-like 2-hydroxyacid dehydrogenase</fullName>
    </submittedName>
</protein>
<dbReference type="InterPro" id="IPR006140">
    <property type="entry name" value="D-isomer_DH_NAD-bd"/>
</dbReference>
<evidence type="ECO:0000313" key="7">
    <source>
        <dbReference type="EMBL" id="PZX42049.1"/>
    </source>
</evidence>
<proteinExistence type="inferred from homology"/>
<reference evidence="7 8" key="1">
    <citation type="submission" date="2018-06" db="EMBL/GenBank/DDBJ databases">
        <title>Genomic Encyclopedia of Archaeal and Bacterial Type Strains, Phase II (KMG-II): from individual species to whole genera.</title>
        <authorList>
            <person name="Goeker M."/>
        </authorList>
    </citation>
    <scope>NUCLEOTIDE SEQUENCE [LARGE SCALE GENOMIC DNA]</scope>
    <source>
        <strain evidence="7 8">DSM 13087</strain>
    </source>
</reference>